<proteinExistence type="predicted"/>
<accession>A0ACB9MLR4</accession>
<comment type="caution">
    <text evidence="1">The sequence shown here is derived from an EMBL/GenBank/DDBJ whole genome shotgun (WGS) entry which is preliminary data.</text>
</comment>
<name>A0ACB9MLR4_BAUVA</name>
<organism evidence="1 2">
    <name type="scientific">Bauhinia variegata</name>
    <name type="common">Purple orchid tree</name>
    <name type="synonym">Phanera variegata</name>
    <dbReference type="NCBI Taxonomy" id="167791"/>
    <lineage>
        <taxon>Eukaryota</taxon>
        <taxon>Viridiplantae</taxon>
        <taxon>Streptophyta</taxon>
        <taxon>Embryophyta</taxon>
        <taxon>Tracheophyta</taxon>
        <taxon>Spermatophyta</taxon>
        <taxon>Magnoliopsida</taxon>
        <taxon>eudicotyledons</taxon>
        <taxon>Gunneridae</taxon>
        <taxon>Pentapetalae</taxon>
        <taxon>rosids</taxon>
        <taxon>fabids</taxon>
        <taxon>Fabales</taxon>
        <taxon>Fabaceae</taxon>
        <taxon>Cercidoideae</taxon>
        <taxon>Cercideae</taxon>
        <taxon>Bauhiniinae</taxon>
        <taxon>Bauhinia</taxon>
    </lineage>
</organism>
<gene>
    <name evidence="1" type="ORF">L6164_023484</name>
</gene>
<evidence type="ECO:0000313" key="2">
    <source>
        <dbReference type="Proteomes" id="UP000828941"/>
    </source>
</evidence>
<keyword evidence="2" id="KW-1185">Reference proteome</keyword>
<dbReference type="Proteomes" id="UP000828941">
    <property type="component" value="Chromosome 9"/>
</dbReference>
<dbReference type="EMBL" id="CM039434">
    <property type="protein sequence ID" value="KAI4323911.1"/>
    <property type="molecule type" value="Genomic_DNA"/>
</dbReference>
<evidence type="ECO:0000313" key="1">
    <source>
        <dbReference type="EMBL" id="KAI4323911.1"/>
    </source>
</evidence>
<reference evidence="1 2" key="1">
    <citation type="journal article" date="2022" name="DNA Res.">
        <title>Chromosomal-level genome assembly of the orchid tree Bauhinia variegata (Leguminosae; Cercidoideae) supports the allotetraploid origin hypothesis of Bauhinia.</title>
        <authorList>
            <person name="Zhong Y."/>
            <person name="Chen Y."/>
            <person name="Zheng D."/>
            <person name="Pang J."/>
            <person name="Liu Y."/>
            <person name="Luo S."/>
            <person name="Meng S."/>
            <person name="Qian L."/>
            <person name="Wei D."/>
            <person name="Dai S."/>
            <person name="Zhou R."/>
        </authorList>
    </citation>
    <scope>NUCLEOTIDE SEQUENCE [LARGE SCALE GENOMIC DNA]</scope>
    <source>
        <strain evidence="1">BV-YZ2020</strain>
    </source>
</reference>
<sequence>MPQVKSFSFGPNPVSYYGNPYLLDGCQDINECADRSTHNCISNNNCRNINGSFESFCSKWYSGKGTKEAGCHPKILLIMVVTSVGFIDLLVGMSTTYLVFQKRKLIKLKEKFSRQNGGFILQQQLYVREESSQSRAQIFTAEELKKATKDYDESLIIGKGGYAKVSDFGASRLVPIDHVKIATMVQGTIGYLDPEYMKTSQLIEKSDVYSFGVVLVELLTGEKALSFDRPEENRSLSMHFLSSFKEGCLFEVLEKGIVKEENKAEVMEVAVLASKCLRLIGEERPSMKEVAMELEGIRKMIKHPWGNSNIELNLEETEYLLHDKSGVYEYGDSSSHHNTGYDSIRDQVLILPLTMEDDYAQHPSYQP</sequence>
<protein>
    <submittedName>
        <fullName evidence="1">Uncharacterized protein</fullName>
    </submittedName>
</protein>